<organism evidence="2 3">
    <name type="scientific">Trapa incisa</name>
    <dbReference type="NCBI Taxonomy" id="236973"/>
    <lineage>
        <taxon>Eukaryota</taxon>
        <taxon>Viridiplantae</taxon>
        <taxon>Streptophyta</taxon>
        <taxon>Embryophyta</taxon>
        <taxon>Tracheophyta</taxon>
        <taxon>Spermatophyta</taxon>
        <taxon>Magnoliopsida</taxon>
        <taxon>eudicotyledons</taxon>
        <taxon>Gunneridae</taxon>
        <taxon>Pentapetalae</taxon>
        <taxon>rosids</taxon>
        <taxon>malvids</taxon>
        <taxon>Myrtales</taxon>
        <taxon>Lythraceae</taxon>
        <taxon>Trapa</taxon>
    </lineage>
</organism>
<name>A0AAN7QFY1_9MYRT</name>
<keyword evidence="3" id="KW-1185">Reference proteome</keyword>
<proteinExistence type="predicted"/>
<protein>
    <submittedName>
        <fullName evidence="2">Uncharacterized protein</fullName>
    </submittedName>
</protein>
<evidence type="ECO:0000313" key="2">
    <source>
        <dbReference type="EMBL" id="KAK4766384.1"/>
    </source>
</evidence>
<feature type="compositionally biased region" description="Basic and acidic residues" evidence="1">
    <location>
        <begin position="23"/>
        <end position="36"/>
    </location>
</feature>
<dbReference type="AlphaFoldDB" id="A0AAN7QFY1"/>
<dbReference type="EMBL" id="JAXIOK010000007">
    <property type="protein sequence ID" value="KAK4766384.1"/>
    <property type="molecule type" value="Genomic_DNA"/>
</dbReference>
<feature type="region of interest" description="Disordered" evidence="1">
    <location>
        <begin position="22"/>
        <end position="60"/>
    </location>
</feature>
<evidence type="ECO:0000256" key="1">
    <source>
        <dbReference type="SAM" id="MobiDB-lite"/>
    </source>
</evidence>
<accession>A0AAN7QFY1</accession>
<gene>
    <name evidence="2" type="ORF">SAY87_008026</name>
</gene>
<dbReference type="Proteomes" id="UP001345219">
    <property type="component" value="Chromosome 7"/>
</dbReference>
<evidence type="ECO:0000313" key="3">
    <source>
        <dbReference type="Proteomes" id="UP001345219"/>
    </source>
</evidence>
<comment type="caution">
    <text evidence="2">The sequence shown here is derived from an EMBL/GenBank/DDBJ whole genome shotgun (WGS) entry which is preliminary data.</text>
</comment>
<sequence>MEIYENGSRACGGDAAQWRRCRKEGGGGRRREERSNKKQSGRATVRSCGENGETKILPSV</sequence>
<reference evidence="2 3" key="1">
    <citation type="journal article" date="2023" name="Hortic Res">
        <title>Pangenome of water caltrop reveals structural variations and asymmetric subgenome divergence after allopolyploidization.</title>
        <authorList>
            <person name="Zhang X."/>
            <person name="Chen Y."/>
            <person name="Wang L."/>
            <person name="Yuan Y."/>
            <person name="Fang M."/>
            <person name="Shi L."/>
            <person name="Lu R."/>
            <person name="Comes H.P."/>
            <person name="Ma Y."/>
            <person name="Chen Y."/>
            <person name="Huang G."/>
            <person name="Zhou Y."/>
            <person name="Zheng Z."/>
            <person name="Qiu Y."/>
        </authorList>
    </citation>
    <scope>NUCLEOTIDE SEQUENCE [LARGE SCALE GENOMIC DNA]</scope>
    <source>
        <tissue evidence="2">Roots</tissue>
    </source>
</reference>